<feature type="compositionally biased region" description="Polar residues" evidence="1">
    <location>
        <begin position="169"/>
        <end position="178"/>
    </location>
</feature>
<organism evidence="2 3">
    <name type="scientific">Pleurodeles waltl</name>
    <name type="common">Iberian ribbed newt</name>
    <dbReference type="NCBI Taxonomy" id="8319"/>
    <lineage>
        <taxon>Eukaryota</taxon>
        <taxon>Metazoa</taxon>
        <taxon>Chordata</taxon>
        <taxon>Craniata</taxon>
        <taxon>Vertebrata</taxon>
        <taxon>Euteleostomi</taxon>
        <taxon>Amphibia</taxon>
        <taxon>Batrachia</taxon>
        <taxon>Caudata</taxon>
        <taxon>Salamandroidea</taxon>
        <taxon>Salamandridae</taxon>
        <taxon>Pleurodelinae</taxon>
        <taxon>Pleurodeles</taxon>
    </lineage>
</organism>
<reference evidence="2" key="1">
    <citation type="journal article" date="2022" name="bioRxiv">
        <title>Sequencing and chromosome-scale assembly of the giantPleurodeles waltlgenome.</title>
        <authorList>
            <person name="Brown T."/>
            <person name="Elewa A."/>
            <person name="Iarovenko S."/>
            <person name="Subramanian E."/>
            <person name="Araus A.J."/>
            <person name="Petzold A."/>
            <person name="Susuki M."/>
            <person name="Suzuki K.-i.T."/>
            <person name="Hayashi T."/>
            <person name="Toyoda A."/>
            <person name="Oliveira C."/>
            <person name="Osipova E."/>
            <person name="Leigh N.D."/>
            <person name="Simon A."/>
            <person name="Yun M.H."/>
        </authorList>
    </citation>
    <scope>NUCLEOTIDE SEQUENCE</scope>
    <source>
        <strain evidence="2">20211129_DDA</strain>
        <tissue evidence="2">Liver</tissue>
    </source>
</reference>
<sequence>MEEVVVVEQQDDLERMLAHMRAEALRRGKDWFCAKMEERSDEGQLTNMTEQDGLHTTVDAGDAGPILAPIPKTSKRQRTAGKPPKKVTKKLRGTCLATMASAAQGEPVPSCLVKPTEGEHISEIIKECFKFFAPLLLSGSSAGLRLEGAATGGVMRAQIKRRGKAHTQLEISGQQQGTPRRLGV</sequence>
<evidence type="ECO:0000256" key="1">
    <source>
        <dbReference type="SAM" id="MobiDB-lite"/>
    </source>
</evidence>
<protein>
    <submittedName>
        <fullName evidence="2">Uncharacterized protein</fullName>
    </submittedName>
</protein>
<evidence type="ECO:0000313" key="2">
    <source>
        <dbReference type="EMBL" id="KAJ1173836.1"/>
    </source>
</evidence>
<dbReference type="AlphaFoldDB" id="A0AAV7TBR5"/>
<dbReference type="Proteomes" id="UP001066276">
    <property type="component" value="Chromosome 4_1"/>
</dbReference>
<proteinExistence type="predicted"/>
<name>A0AAV7TBR5_PLEWA</name>
<dbReference type="EMBL" id="JANPWB010000007">
    <property type="protein sequence ID" value="KAJ1173836.1"/>
    <property type="molecule type" value="Genomic_DNA"/>
</dbReference>
<evidence type="ECO:0000313" key="3">
    <source>
        <dbReference type="Proteomes" id="UP001066276"/>
    </source>
</evidence>
<feature type="region of interest" description="Disordered" evidence="1">
    <location>
        <begin position="165"/>
        <end position="184"/>
    </location>
</feature>
<keyword evidence="3" id="KW-1185">Reference proteome</keyword>
<gene>
    <name evidence="2" type="ORF">NDU88_005661</name>
</gene>
<accession>A0AAV7TBR5</accession>
<comment type="caution">
    <text evidence="2">The sequence shown here is derived from an EMBL/GenBank/DDBJ whole genome shotgun (WGS) entry which is preliminary data.</text>
</comment>